<feature type="active site" evidence="1">
    <location>
        <position position="119"/>
    </location>
</feature>
<comment type="subcellular location">
    <subcellularLocation>
        <location evidence="1">Cell membrane</location>
        <topology evidence="1">Peripheral membrane protein</topology>
    </subcellularLocation>
</comment>
<dbReference type="InterPro" id="IPR025202">
    <property type="entry name" value="PLD-like_dom"/>
</dbReference>
<dbReference type="SMART" id="SM00155">
    <property type="entry name" value="PLDc"/>
    <property type="match status" value="2"/>
</dbReference>
<dbReference type="NCBIfam" id="NF008427">
    <property type="entry name" value="PRK11263.1"/>
    <property type="match status" value="1"/>
</dbReference>
<accession>A0A4R6E6X6</accession>
<organism evidence="3 4">
    <name type="scientific">Azoarcus indigens</name>
    <dbReference type="NCBI Taxonomy" id="29545"/>
    <lineage>
        <taxon>Bacteria</taxon>
        <taxon>Pseudomonadati</taxon>
        <taxon>Pseudomonadota</taxon>
        <taxon>Betaproteobacteria</taxon>
        <taxon>Rhodocyclales</taxon>
        <taxon>Zoogloeaceae</taxon>
        <taxon>Azoarcus</taxon>
    </lineage>
</organism>
<dbReference type="Gene3D" id="3.30.870.10">
    <property type="entry name" value="Endonuclease Chain A"/>
    <property type="match status" value="2"/>
</dbReference>
<gene>
    <name evidence="1" type="primary">clsB</name>
    <name evidence="3" type="ORF">C7389_10425</name>
</gene>
<comment type="function">
    <text evidence="1">Catalyzes the phosphatidyl group transfer from one phosphatidylglycerol molecule to another to form cardiolipin (CL) (diphosphatidylglycerol) and glycerol.</text>
</comment>
<dbReference type="PANTHER" id="PTHR21248">
    <property type="entry name" value="CARDIOLIPIN SYNTHASE"/>
    <property type="match status" value="1"/>
</dbReference>
<dbReference type="InterPro" id="IPR001736">
    <property type="entry name" value="PLipase_D/transphosphatidylase"/>
</dbReference>
<reference evidence="3 4" key="1">
    <citation type="submission" date="2019-03" db="EMBL/GenBank/DDBJ databases">
        <title>Genomic Encyclopedia of Type Strains, Phase IV (KMG-IV): sequencing the most valuable type-strain genomes for metagenomic binning, comparative biology and taxonomic classification.</title>
        <authorList>
            <person name="Goeker M."/>
        </authorList>
    </citation>
    <scope>NUCLEOTIDE SEQUENCE [LARGE SCALE GENOMIC DNA]</scope>
    <source>
        <strain evidence="3 4">DSM 12121</strain>
    </source>
</reference>
<dbReference type="HAMAP" id="MF_01917">
    <property type="entry name" value="Cardiolipin_synth_ClsB"/>
    <property type="match status" value="1"/>
</dbReference>
<keyword evidence="1" id="KW-0808">Transferase</keyword>
<feature type="active site" evidence="1">
    <location>
        <position position="294"/>
    </location>
</feature>
<name>A0A4R6E6X6_9RHOO</name>
<dbReference type="RefSeq" id="WP_133589391.1">
    <property type="nucleotide sequence ID" value="NZ_SNVV01000004.1"/>
</dbReference>
<feature type="active site" evidence="1">
    <location>
        <position position="299"/>
    </location>
</feature>
<keyword evidence="1" id="KW-1003">Cell membrane</keyword>
<sequence length="385" mass="43088">MTGFVAGNAIALLETGQAYFPELEAALDAAQTEVFLESYIFCPDLTGRRIAAALSRAARRGVAVHVVVDGFGGRDFVRDLMPGLVADGVKVLVFRRELKLLSLRRHRLRRMHRKLVVVDGRLAFVGGINVIEDFEVGGPPHPRYDYTVKVEGPLLVPICQAAHDLWRLVSWANFRRRLLAPMRALPDGRAAGELRAAFLIRDNLRHRHDIEEAYLSAIALAGEEVVIACAYFLPGRRFRQALVEAAARGVRVTLLLQGLSDHPFQAHATRALYPFFLDRGIRLFEYHRSYLHAKVAVVDGYWATVGSSNIDPFSLLLAREANVVVEDGAFSRRLRDSIFRAIDEGAQELRTEDWRKLPLLRRIACWLAYQGARLAIGVAGYGRRG</sequence>
<keyword evidence="1" id="KW-0444">Lipid biosynthesis</keyword>
<dbReference type="CDD" id="cd09159">
    <property type="entry name" value="PLDc_ybhO_like_2"/>
    <property type="match status" value="1"/>
</dbReference>
<dbReference type="InterPro" id="IPR030872">
    <property type="entry name" value="Cardiolipin_synth_ClsB"/>
</dbReference>
<feature type="active site" evidence="1">
    <location>
        <position position="114"/>
    </location>
</feature>
<protein>
    <recommendedName>
        <fullName evidence="1">Cardiolipin synthase B</fullName>
        <shortName evidence="1">CL synthase</shortName>
        <ecNumber evidence="1">2.7.8.-</ecNumber>
    </recommendedName>
</protein>
<dbReference type="Pfam" id="PF13091">
    <property type="entry name" value="PLDc_2"/>
    <property type="match status" value="2"/>
</dbReference>
<dbReference type="Proteomes" id="UP000295129">
    <property type="component" value="Unassembled WGS sequence"/>
</dbReference>
<feature type="domain" description="PLD phosphodiesterase" evidence="2">
    <location>
        <begin position="107"/>
        <end position="134"/>
    </location>
</feature>
<dbReference type="EC" id="2.7.8.-" evidence="1"/>
<dbReference type="PROSITE" id="PS50035">
    <property type="entry name" value="PLD"/>
    <property type="match status" value="2"/>
</dbReference>
<dbReference type="OrthoDB" id="9762009at2"/>
<proteinExistence type="inferred from homology"/>
<evidence type="ECO:0000256" key="1">
    <source>
        <dbReference type="HAMAP-Rule" id="MF_01917"/>
    </source>
</evidence>
<dbReference type="GO" id="GO:0008808">
    <property type="term" value="F:cardiolipin synthase activity"/>
    <property type="evidence" value="ECO:0007669"/>
    <property type="project" value="InterPro"/>
</dbReference>
<feature type="active site" evidence="1">
    <location>
        <position position="292"/>
    </location>
</feature>
<dbReference type="AlphaFoldDB" id="A0A4R6E6X6"/>
<comment type="caution">
    <text evidence="3">The sequence shown here is derived from an EMBL/GenBank/DDBJ whole genome shotgun (WGS) entry which is preliminary data.</text>
</comment>
<comment type="similarity">
    <text evidence="1">Belongs to the phospholipase D family. Cardiolipin synthase subfamily. ClsB sub-subfamily.</text>
</comment>
<keyword evidence="1" id="KW-1208">Phospholipid metabolism</keyword>
<keyword evidence="1" id="KW-0594">Phospholipid biosynthesis</keyword>
<keyword evidence="1" id="KW-0443">Lipid metabolism</keyword>
<dbReference type="PANTHER" id="PTHR21248:SF22">
    <property type="entry name" value="PHOSPHOLIPASE D"/>
    <property type="match status" value="1"/>
</dbReference>
<dbReference type="GO" id="GO:0005886">
    <property type="term" value="C:plasma membrane"/>
    <property type="evidence" value="ECO:0007669"/>
    <property type="project" value="UniProtKB-SubCell"/>
</dbReference>
<evidence type="ECO:0000313" key="4">
    <source>
        <dbReference type="Proteomes" id="UP000295129"/>
    </source>
</evidence>
<feature type="active site" evidence="1">
    <location>
        <position position="112"/>
    </location>
</feature>
<evidence type="ECO:0000259" key="2">
    <source>
        <dbReference type="PROSITE" id="PS50035"/>
    </source>
</evidence>
<comment type="catalytic activity">
    <reaction evidence="1">
        <text>2 a 1,2-diacyl-sn-glycero-3-phospho-(1'-sn-glycerol) = a cardiolipin + glycerol</text>
        <dbReference type="Rhea" id="RHEA:31451"/>
        <dbReference type="ChEBI" id="CHEBI:17754"/>
        <dbReference type="ChEBI" id="CHEBI:62237"/>
        <dbReference type="ChEBI" id="CHEBI:64716"/>
    </reaction>
</comment>
<feature type="domain" description="PLD phosphodiesterase" evidence="2">
    <location>
        <begin position="287"/>
        <end position="314"/>
    </location>
</feature>
<dbReference type="SUPFAM" id="SSF56024">
    <property type="entry name" value="Phospholipase D/nuclease"/>
    <property type="match status" value="2"/>
</dbReference>
<keyword evidence="4" id="KW-1185">Reference proteome</keyword>
<dbReference type="EMBL" id="SNVV01000004">
    <property type="protein sequence ID" value="TDN53673.1"/>
    <property type="molecule type" value="Genomic_DNA"/>
</dbReference>
<keyword evidence="1" id="KW-0472">Membrane</keyword>
<dbReference type="GO" id="GO:0032049">
    <property type="term" value="P:cardiolipin biosynthetic process"/>
    <property type="evidence" value="ECO:0007669"/>
    <property type="project" value="InterPro"/>
</dbReference>
<evidence type="ECO:0000313" key="3">
    <source>
        <dbReference type="EMBL" id="TDN53673.1"/>
    </source>
</evidence>